<dbReference type="CDD" id="cd00544">
    <property type="entry name" value="CobU"/>
    <property type="match status" value="1"/>
</dbReference>
<proteinExistence type="inferred from homology"/>
<evidence type="ECO:0000256" key="1">
    <source>
        <dbReference type="ARBA" id="ARBA00000312"/>
    </source>
</evidence>
<dbReference type="GO" id="GO:0043752">
    <property type="term" value="F:adenosylcobinamide kinase activity"/>
    <property type="evidence" value="ECO:0007669"/>
    <property type="project" value="UniProtKB-EC"/>
</dbReference>
<gene>
    <name evidence="20" type="ORF">BJY22_006384</name>
</gene>
<dbReference type="InterPro" id="IPR003203">
    <property type="entry name" value="CobU/CobP"/>
</dbReference>
<keyword evidence="13 20" id="KW-0418">Kinase</keyword>
<feature type="binding site" evidence="19">
    <location>
        <begin position="33"/>
        <end position="35"/>
    </location>
    <ligand>
        <name>GTP</name>
        <dbReference type="ChEBI" id="CHEBI:37565"/>
    </ligand>
</feature>
<evidence type="ECO:0000256" key="15">
    <source>
        <dbReference type="ARBA" id="ARBA00023134"/>
    </source>
</evidence>
<dbReference type="PANTHER" id="PTHR34848">
    <property type="match status" value="1"/>
</dbReference>
<dbReference type="GO" id="GO:0005524">
    <property type="term" value="F:ATP binding"/>
    <property type="evidence" value="ECO:0007669"/>
    <property type="project" value="UniProtKB-KW"/>
</dbReference>
<keyword evidence="12 19" id="KW-0547">Nucleotide-binding</keyword>
<dbReference type="AlphaFoldDB" id="A0A7X5VHM2"/>
<comment type="pathway">
    <text evidence="5">Cofactor biosynthesis; adenosylcobalamin biosynthesis; adenosylcobalamin from cob(II)yrinate a,c-diamide: step 6/7.</text>
</comment>
<evidence type="ECO:0000256" key="10">
    <source>
        <dbReference type="ARBA" id="ARBA00022573"/>
    </source>
</evidence>
<keyword evidence="11 20" id="KW-0808">Transferase</keyword>
<name>A0A7X5VHM2_9ACTN</name>
<dbReference type="EC" id="2.7.1.156" evidence="8"/>
<keyword evidence="14" id="KW-0067">ATP-binding</keyword>
<keyword evidence="15 19" id="KW-0342">GTP-binding</keyword>
<accession>A0A7X5VHM2</accession>
<feature type="binding site" evidence="19">
    <location>
        <position position="81"/>
    </location>
    <ligand>
        <name>GTP</name>
        <dbReference type="ChEBI" id="CHEBI:37565"/>
    </ligand>
</feature>
<dbReference type="GO" id="GO:0005525">
    <property type="term" value="F:GTP binding"/>
    <property type="evidence" value="ECO:0007669"/>
    <property type="project" value="UniProtKB-KW"/>
</dbReference>
<comment type="catalytic activity">
    <reaction evidence="2">
        <text>adenosylcob(III)inamide phosphate + GTP + H(+) = adenosylcob(III)inamide-GDP + diphosphate</text>
        <dbReference type="Rhea" id="RHEA:22712"/>
        <dbReference type="ChEBI" id="CHEBI:15378"/>
        <dbReference type="ChEBI" id="CHEBI:33019"/>
        <dbReference type="ChEBI" id="CHEBI:37565"/>
        <dbReference type="ChEBI" id="CHEBI:58502"/>
        <dbReference type="ChEBI" id="CHEBI:60487"/>
        <dbReference type="EC" id="2.7.7.62"/>
    </reaction>
</comment>
<dbReference type="GO" id="GO:0009236">
    <property type="term" value="P:cobalamin biosynthetic process"/>
    <property type="evidence" value="ECO:0007669"/>
    <property type="project" value="UniProtKB-UniPathway"/>
</dbReference>
<feature type="binding site" evidence="19">
    <location>
        <position position="63"/>
    </location>
    <ligand>
        <name>GTP</name>
        <dbReference type="ChEBI" id="CHEBI:37565"/>
    </ligand>
</feature>
<dbReference type="RefSeq" id="WP_167214228.1">
    <property type="nucleotide sequence ID" value="NZ_JAASRO010000001.1"/>
</dbReference>
<dbReference type="EMBL" id="JAASRO010000001">
    <property type="protein sequence ID" value="NIK60667.1"/>
    <property type="molecule type" value="Genomic_DNA"/>
</dbReference>
<evidence type="ECO:0000256" key="11">
    <source>
        <dbReference type="ARBA" id="ARBA00022679"/>
    </source>
</evidence>
<comment type="catalytic activity">
    <reaction evidence="3">
        <text>adenosylcob(III)inamide + GTP = adenosylcob(III)inamide phosphate + GDP + H(+)</text>
        <dbReference type="Rhea" id="RHEA:15765"/>
        <dbReference type="ChEBI" id="CHEBI:2480"/>
        <dbReference type="ChEBI" id="CHEBI:15378"/>
        <dbReference type="ChEBI" id="CHEBI:37565"/>
        <dbReference type="ChEBI" id="CHEBI:58189"/>
        <dbReference type="ChEBI" id="CHEBI:58502"/>
        <dbReference type="EC" id="2.7.1.156"/>
    </reaction>
</comment>
<feature type="active site" description="GMP-histidine intermediate" evidence="18">
    <location>
        <position position="51"/>
    </location>
</feature>
<protein>
    <recommendedName>
        <fullName evidence="16">Adenosylcobinamide kinase</fullName>
        <ecNumber evidence="8">2.7.1.156</ecNumber>
        <ecNumber evidence="9">2.7.7.62</ecNumber>
    </recommendedName>
    <alternativeName>
        <fullName evidence="17">Adenosylcobinamide-phosphate guanylyltransferase</fullName>
    </alternativeName>
</protein>
<keyword evidence="10" id="KW-0169">Cobalamin biosynthesis</keyword>
<evidence type="ECO:0000256" key="2">
    <source>
        <dbReference type="ARBA" id="ARBA00000711"/>
    </source>
</evidence>
<dbReference type="InterPro" id="IPR027417">
    <property type="entry name" value="P-loop_NTPase"/>
</dbReference>
<reference evidence="20 21" key="1">
    <citation type="submission" date="2020-03" db="EMBL/GenBank/DDBJ databases">
        <title>Sequencing the genomes of 1000 actinobacteria strains.</title>
        <authorList>
            <person name="Klenk H.-P."/>
        </authorList>
    </citation>
    <scope>NUCLEOTIDE SEQUENCE [LARGE SCALE GENOMIC DNA]</scope>
    <source>
        <strain evidence="20 21">DSM 45490</strain>
    </source>
</reference>
<evidence type="ECO:0000256" key="19">
    <source>
        <dbReference type="PIRSR" id="PIRSR006135-2"/>
    </source>
</evidence>
<dbReference type="EC" id="2.7.7.62" evidence="9"/>
<dbReference type="Proteomes" id="UP000555407">
    <property type="component" value="Unassembled WGS sequence"/>
</dbReference>
<evidence type="ECO:0000256" key="5">
    <source>
        <dbReference type="ARBA" id="ARBA00004692"/>
    </source>
</evidence>
<evidence type="ECO:0000256" key="3">
    <source>
        <dbReference type="ARBA" id="ARBA00001522"/>
    </source>
</evidence>
<keyword evidence="20" id="KW-0548">Nucleotidyltransferase</keyword>
<comment type="catalytic activity">
    <reaction evidence="1">
        <text>adenosylcob(III)inamide + ATP = adenosylcob(III)inamide phosphate + ADP + H(+)</text>
        <dbReference type="Rhea" id="RHEA:15769"/>
        <dbReference type="ChEBI" id="CHEBI:2480"/>
        <dbReference type="ChEBI" id="CHEBI:15378"/>
        <dbReference type="ChEBI" id="CHEBI:30616"/>
        <dbReference type="ChEBI" id="CHEBI:58502"/>
        <dbReference type="ChEBI" id="CHEBI:456216"/>
        <dbReference type="EC" id="2.7.1.156"/>
    </reaction>
</comment>
<evidence type="ECO:0000256" key="13">
    <source>
        <dbReference type="ARBA" id="ARBA00022777"/>
    </source>
</evidence>
<dbReference type="UniPathway" id="UPA00148">
    <property type="reaction ID" value="UER00236"/>
</dbReference>
<evidence type="ECO:0000256" key="18">
    <source>
        <dbReference type="PIRSR" id="PIRSR006135-1"/>
    </source>
</evidence>
<evidence type="ECO:0000256" key="4">
    <source>
        <dbReference type="ARBA" id="ARBA00003889"/>
    </source>
</evidence>
<evidence type="ECO:0000256" key="6">
    <source>
        <dbReference type="ARBA" id="ARBA00005159"/>
    </source>
</evidence>
<keyword evidence="21" id="KW-1185">Reference proteome</keyword>
<dbReference type="Pfam" id="PF02283">
    <property type="entry name" value="CobU"/>
    <property type="match status" value="1"/>
</dbReference>
<dbReference type="Gene3D" id="3.40.50.300">
    <property type="entry name" value="P-loop containing nucleotide triphosphate hydrolases"/>
    <property type="match status" value="1"/>
</dbReference>
<evidence type="ECO:0000256" key="9">
    <source>
        <dbReference type="ARBA" id="ARBA00012523"/>
    </source>
</evidence>
<dbReference type="PIRSF" id="PIRSF006135">
    <property type="entry name" value="CobU"/>
    <property type="match status" value="1"/>
</dbReference>
<evidence type="ECO:0000313" key="21">
    <source>
        <dbReference type="Proteomes" id="UP000555407"/>
    </source>
</evidence>
<comment type="caution">
    <text evidence="20">The sequence shown here is derived from an EMBL/GenBank/DDBJ whole genome shotgun (WGS) entry which is preliminary data.</text>
</comment>
<evidence type="ECO:0000256" key="14">
    <source>
        <dbReference type="ARBA" id="ARBA00022840"/>
    </source>
</evidence>
<dbReference type="SUPFAM" id="SSF52540">
    <property type="entry name" value="P-loop containing nucleoside triphosphate hydrolases"/>
    <property type="match status" value="1"/>
</dbReference>
<dbReference type="GO" id="GO:0008820">
    <property type="term" value="F:cobinamide phosphate guanylyltransferase activity"/>
    <property type="evidence" value="ECO:0007669"/>
    <property type="project" value="UniProtKB-EC"/>
</dbReference>
<feature type="binding site" evidence="19">
    <location>
        <begin position="9"/>
        <end position="16"/>
    </location>
    <ligand>
        <name>GTP</name>
        <dbReference type="ChEBI" id="CHEBI:37565"/>
    </ligand>
</feature>
<evidence type="ECO:0000256" key="16">
    <source>
        <dbReference type="ARBA" id="ARBA00029570"/>
    </source>
</evidence>
<dbReference type="PANTHER" id="PTHR34848:SF1">
    <property type="entry name" value="BIFUNCTIONAL ADENOSYLCOBALAMIN BIOSYNTHESIS PROTEIN COBU"/>
    <property type="match status" value="1"/>
</dbReference>
<evidence type="ECO:0000256" key="7">
    <source>
        <dbReference type="ARBA" id="ARBA00007490"/>
    </source>
</evidence>
<evidence type="ECO:0000313" key="20">
    <source>
        <dbReference type="EMBL" id="NIK60667.1"/>
    </source>
</evidence>
<evidence type="ECO:0000256" key="12">
    <source>
        <dbReference type="ARBA" id="ARBA00022741"/>
    </source>
</evidence>
<sequence length="175" mass="18763">MADRTLVLGGARSGKSIAAERLLSAVPDVVYVATGGHDSGNAEWAERVAKHQARRPASWGLAETIDLVPLLESAGPPLLIDCLTLWLSRTMDELRVWSDLDRAGLVDDRIANLAAVWSSTPRRVVAVSNDVGSGIVPADPGTRLFRDLMGRLNTTISLASDEVLWTIAGRTIPLT</sequence>
<evidence type="ECO:0000256" key="8">
    <source>
        <dbReference type="ARBA" id="ARBA00012016"/>
    </source>
</evidence>
<comment type="pathway">
    <text evidence="6">Cofactor biosynthesis; adenosylcobalamin biosynthesis; adenosylcobalamin from cob(II)yrinate a,c-diamide: step 5/7.</text>
</comment>
<comment type="function">
    <text evidence="4">Catalyzes ATP-dependent phosphorylation of adenosylcobinamide and addition of GMP to adenosylcobinamide phosphate.</text>
</comment>
<comment type="similarity">
    <text evidence="7">Belongs to the CobU/CobP family.</text>
</comment>
<organism evidence="20 21">
    <name type="scientific">Kribbella shirazensis</name>
    <dbReference type="NCBI Taxonomy" id="1105143"/>
    <lineage>
        <taxon>Bacteria</taxon>
        <taxon>Bacillati</taxon>
        <taxon>Actinomycetota</taxon>
        <taxon>Actinomycetes</taxon>
        <taxon>Propionibacteriales</taxon>
        <taxon>Kribbellaceae</taxon>
        <taxon>Kribbella</taxon>
    </lineage>
</organism>
<evidence type="ECO:0000256" key="17">
    <source>
        <dbReference type="ARBA" id="ARBA00030571"/>
    </source>
</evidence>